<keyword evidence="2" id="KW-1185">Reference proteome</keyword>
<evidence type="ECO:0000313" key="1">
    <source>
        <dbReference type="EMBL" id="SKA06918.1"/>
    </source>
</evidence>
<organism evidence="1 2">
    <name type="scientific">Selenihalanaerobacter shriftii</name>
    <dbReference type="NCBI Taxonomy" id="142842"/>
    <lineage>
        <taxon>Bacteria</taxon>
        <taxon>Bacillati</taxon>
        <taxon>Bacillota</taxon>
        <taxon>Clostridia</taxon>
        <taxon>Halanaerobiales</taxon>
        <taxon>Halobacteroidaceae</taxon>
        <taxon>Selenihalanaerobacter</taxon>
    </lineage>
</organism>
<gene>
    <name evidence="1" type="ORF">SAMN02745118_02688</name>
</gene>
<dbReference type="RefSeq" id="WP_159442967.1">
    <property type="nucleotide sequence ID" value="NZ_FUWM01000032.1"/>
</dbReference>
<dbReference type="EMBL" id="FUWM01000032">
    <property type="protein sequence ID" value="SKA06918.1"/>
    <property type="molecule type" value="Genomic_DNA"/>
</dbReference>
<name>A0A1T4QUG4_9FIRM</name>
<protein>
    <submittedName>
        <fullName evidence="1">Uncharacterized protein</fullName>
    </submittedName>
</protein>
<reference evidence="2" key="1">
    <citation type="submission" date="2017-02" db="EMBL/GenBank/DDBJ databases">
        <authorList>
            <person name="Varghese N."/>
            <person name="Submissions S."/>
        </authorList>
    </citation>
    <scope>NUCLEOTIDE SEQUENCE [LARGE SCALE GENOMIC DNA]</scope>
    <source>
        <strain evidence="2">ATCC BAA-73</strain>
    </source>
</reference>
<accession>A0A1T4QUG4</accession>
<sequence length="48" mass="5231">MIKILKWTAAIYLLISGFKDFAAGNQSLAIFEGGVGVFYIYSLLTGKT</sequence>
<dbReference type="Proteomes" id="UP000190625">
    <property type="component" value="Unassembled WGS sequence"/>
</dbReference>
<proteinExistence type="predicted"/>
<evidence type="ECO:0000313" key="2">
    <source>
        <dbReference type="Proteomes" id="UP000190625"/>
    </source>
</evidence>
<dbReference type="AlphaFoldDB" id="A0A1T4QUG4"/>